<keyword evidence="5" id="KW-1185">Reference proteome</keyword>
<dbReference type="GO" id="GO:0003677">
    <property type="term" value="F:DNA binding"/>
    <property type="evidence" value="ECO:0007669"/>
    <property type="project" value="InterPro"/>
</dbReference>
<dbReference type="GO" id="GO:0006310">
    <property type="term" value="P:DNA recombination"/>
    <property type="evidence" value="ECO:0007669"/>
    <property type="project" value="InterPro"/>
</dbReference>
<sequence length="122" mass="13728">MYIPQPGPTKDPLTFVLRARDALRPFALSHGAPLTRDRNQGVHHQYISSKESVAYIQNIETKMDVPTPRVSSSLLGQYVGQVVRISGKVISVRMSNVCATVVWRDRSRFHPSISKTMLDHLD</sequence>
<dbReference type="OrthoDB" id="188186at2759"/>
<evidence type="ECO:0000256" key="3">
    <source>
        <dbReference type="ARBA" id="ARBA00023242"/>
    </source>
</evidence>
<dbReference type="SUPFAM" id="SSF50249">
    <property type="entry name" value="Nucleic acid-binding proteins"/>
    <property type="match status" value="1"/>
</dbReference>
<evidence type="ECO:0000313" key="4">
    <source>
        <dbReference type="EMBL" id="KAA1075370.1"/>
    </source>
</evidence>
<evidence type="ECO:0000313" key="5">
    <source>
        <dbReference type="Proteomes" id="UP000324748"/>
    </source>
</evidence>
<dbReference type="InterPro" id="IPR012340">
    <property type="entry name" value="NA-bd_OB-fold"/>
</dbReference>
<comment type="similarity">
    <text evidence="2">Belongs to the replication factor A protein 3 family.</text>
</comment>
<organism evidence="4 5">
    <name type="scientific">Puccinia graminis f. sp. tritici</name>
    <dbReference type="NCBI Taxonomy" id="56615"/>
    <lineage>
        <taxon>Eukaryota</taxon>
        <taxon>Fungi</taxon>
        <taxon>Dikarya</taxon>
        <taxon>Basidiomycota</taxon>
        <taxon>Pucciniomycotina</taxon>
        <taxon>Pucciniomycetes</taxon>
        <taxon>Pucciniales</taxon>
        <taxon>Pucciniaceae</taxon>
        <taxon>Puccinia</taxon>
    </lineage>
</organism>
<evidence type="ECO:0000256" key="2">
    <source>
        <dbReference type="ARBA" id="ARBA00009761"/>
    </source>
</evidence>
<dbReference type="Pfam" id="PF08661">
    <property type="entry name" value="Rep_fac-A_3"/>
    <property type="match status" value="1"/>
</dbReference>
<dbReference type="GO" id="GO:0031981">
    <property type="term" value="C:nuclear lumen"/>
    <property type="evidence" value="ECO:0007669"/>
    <property type="project" value="UniProtKB-ARBA"/>
</dbReference>
<comment type="subcellular location">
    <subcellularLocation>
        <location evidence="1">Nucleus</location>
    </subcellularLocation>
</comment>
<dbReference type="Proteomes" id="UP000324748">
    <property type="component" value="Unassembled WGS sequence"/>
</dbReference>
<dbReference type="GO" id="GO:0006281">
    <property type="term" value="P:DNA repair"/>
    <property type="evidence" value="ECO:0007669"/>
    <property type="project" value="InterPro"/>
</dbReference>
<comment type="caution">
    <text evidence="4">The sequence shown here is derived from an EMBL/GenBank/DDBJ whole genome shotgun (WGS) entry which is preliminary data.</text>
</comment>
<reference evidence="4 5" key="1">
    <citation type="submission" date="2019-05" db="EMBL/GenBank/DDBJ databases">
        <title>Emergence of the Ug99 lineage of the wheat stem rust pathogen through somatic hybridization.</title>
        <authorList>
            <person name="Li F."/>
            <person name="Upadhyaya N.M."/>
            <person name="Sperschneider J."/>
            <person name="Matny O."/>
            <person name="Nguyen-Phuc H."/>
            <person name="Mago R."/>
            <person name="Raley C."/>
            <person name="Miller M.E."/>
            <person name="Silverstein K.A.T."/>
            <person name="Henningsen E."/>
            <person name="Hirsch C.D."/>
            <person name="Visser B."/>
            <person name="Pretorius Z.A."/>
            <person name="Steffenson B.J."/>
            <person name="Schwessinger B."/>
            <person name="Dodds P.N."/>
            <person name="Figueroa M."/>
        </authorList>
    </citation>
    <scope>NUCLEOTIDE SEQUENCE [LARGE SCALE GENOMIC DNA]</scope>
    <source>
        <strain evidence="4">21-0</strain>
    </source>
</reference>
<evidence type="ECO:0000256" key="1">
    <source>
        <dbReference type="ARBA" id="ARBA00004123"/>
    </source>
</evidence>
<protein>
    <submittedName>
        <fullName evidence="4">Uncharacterized protein</fullName>
    </submittedName>
</protein>
<proteinExistence type="inferred from homology"/>
<gene>
    <name evidence="4" type="ORF">PGT21_034371</name>
</gene>
<dbReference type="EMBL" id="VSWC01000157">
    <property type="protein sequence ID" value="KAA1075370.1"/>
    <property type="molecule type" value="Genomic_DNA"/>
</dbReference>
<name>A0A5B0MHY1_PUCGR</name>
<dbReference type="AlphaFoldDB" id="A0A5B0MHY1"/>
<accession>A0A5B0MHY1</accession>
<dbReference type="GO" id="GO:0006260">
    <property type="term" value="P:DNA replication"/>
    <property type="evidence" value="ECO:0007669"/>
    <property type="project" value="InterPro"/>
</dbReference>
<keyword evidence="3" id="KW-0539">Nucleus</keyword>
<dbReference type="Gene3D" id="2.40.50.140">
    <property type="entry name" value="Nucleic acid-binding proteins"/>
    <property type="match status" value="1"/>
</dbReference>
<dbReference type="InterPro" id="IPR013970">
    <property type="entry name" value="Rfa2"/>
</dbReference>